<evidence type="ECO:0000313" key="3">
    <source>
        <dbReference type="Proteomes" id="UP000185323"/>
    </source>
</evidence>
<dbReference type="KEGG" id="vg:24171879"/>
<evidence type="ECO:0000256" key="1">
    <source>
        <dbReference type="SAM" id="MobiDB-lite"/>
    </source>
</evidence>
<feature type="compositionally biased region" description="Basic and acidic residues" evidence="1">
    <location>
        <begin position="61"/>
        <end position="73"/>
    </location>
</feature>
<gene>
    <name evidence="2" type="ORF">Syn7803C7_29</name>
</gene>
<dbReference type="EMBL" id="KJ019052">
    <property type="protein sequence ID" value="AIX19920.1"/>
    <property type="molecule type" value="Genomic_DNA"/>
</dbReference>
<protein>
    <submittedName>
        <fullName evidence="2">Uncharacterized protein</fullName>
    </submittedName>
</protein>
<feature type="region of interest" description="Disordered" evidence="1">
    <location>
        <begin position="54"/>
        <end position="73"/>
    </location>
</feature>
<accession>A0A0E3F3Q8</accession>
<proteinExistence type="predicted"/>
<reference evidence="2 3" key="1">
    <citation type="submission" date="2013-12" db="EMBL/GenBank/DDBJ databases">
        <title>Ecological redundancy of diverse viral populations within a natural community.</title>
        <authorList>
            <person name="Gregory A.C."/>
            <person name="LaButti K."/>
            <person name="Copeland A."/>
            <person name="Woyke T."/>
            <person name="Sullivan M.B."/>
        </authorList>
    </citation>
    <scope>NUCLEOTIDE SEQUENCE [LARGE SCALE GENOMIC DNA]</scope>
    <source>
        <strain evidence="2">Syn7803C7</strain>
    </source>
</reference>
<name>A0A0E3F3Q8_9CAUD</name>
<evidence type="ECO:0000313" key="2">
    <source>
        <dbReference type="EMBL" id="AIX19920.1"/>
    </source>
</evidence>
<keyword evidence="3" id="KW-1185">Reference proteome</keyword>
<organism evidence="2 3">
    <name type="scientific">Synechococcus phage ACG-2014f_Syn7803C7</name>
    <dbReference type="NCBI Taxonomy" id="2790345"/>
    <lineage>
        <taxon>Viruses</taxon>
        <taxon>Duplodnaviria</taxon>
        <taxon>Heunggongvirae</taxon>
        <taxon>Uroviricota</taxon>
        <taxon>Caudoviricetes</taxon>
        <taxon>Pantevenvirales</taxon>
        <taxon>Kyanoviridae</taxon>
        <taxon>Atlauavirus</taxon>
        <taxon>Atlauavirus acg2014f</taxon>
    </lineage>
</organism>
<dbReference type="Proteomes" id="UP000185323">
    <property type="component" value="Segment"/>
</dbReference>
<sequence length="73" mass="8608">MKPAEILYEMQSIRKVWHNNNFVISPELNRRYCELLKLRRERVSQFYKEGRVATGSQTPDLKAREAARQAEVG</sequence>